<protein>
    <recommendedName>
        <fullName evidence="6">3-alpha,7-alpha, 12-alpha-trihydroxy-5-beta-cholest-24-enoyl-CoA hydratase</fullName>
    </recommendedName>
</protein>
<sequence>MDKKPISNELVGLAFEPREVSWTQKDVMLYALGAGARPENDLDFIYEGKGPNVLPTYAVIPGGVGLGGMMGKVDMKLEMLLHGEQSIELYRPLPPSATVTVVGRITEVWDKGKAAVLGVESVASDADGELFKTHATLFVRGAGGFGGERGPSSAGINVAPDRAPDIIVEDVTRPEQGAIYRLSGDSNPIHIDPDFAKLGGFGRPFVHGLCTYGFIGRAALKALCGNDPSKFRSFSGRFADQVYFGDTIVTKIWKTGAGEAIIQGETQKGKIVLSQAKVTYGE</sequence>
<reference evidence="4 5" key="1">
    <citation type="journal article" date="2015" name="Genome Biol. Evol.">
        <title>Comparative Genomics of a Bacterivorous Green Alga Reveals Evolutionary Causalities and Consequences of Phago-Mixotrophic Mode of Nutrition.</title>
        <authorList>
            <person name="Burns J.A."/>
            <person name="Paasch A."/>
            <person name="Narechania A."/>
            <person name="Kim E."/>
        </authorList>
    </citation>
    <scope>NUCLEOTIDE SEQUENCE [LARGE SCALE GENOMIC DNA]</scope>
    <source>
        <strain evidence="4">PLY_AMNH</strain>
    </source>
</reference>
<comment type="caution">
    <text evidence="4">The sequence shown here is derived from an EMBL/GenBank/DDBJ whole genome shotgun (WGS) entry which is preliminary data.</text>
</comment>
<dbReference type="GO" id="GO:0003857">
    <property type="term" value="F:(3S)-3-hydroxyacyl-CoA dehydrogenase (NAD+) activity"/>
    <property type="evidence" value="ECO:0007669"/>
    <property type="project" value="TreeGrafter"/>
</dbReference>
<keyword evidence="5" id="KW-1185">Reference proteome</keyword>
<dbReference type="AlphaFoldDB" id="A0AAE0GYN8"/>
<proteinExistence type="predicted"/>
<evidence type="ECO:0000313" key="4">
    <source>
        <dbReference type="EMBL" id="KAK3286635.1"/>
    </source>
</evidence>
<dbReference type="CDD" id="cd03448">
    <property type="entry name" value="HDE_HSD"/>
    <property type="match status" value="1"/>
</dbReference>
<dbReference type="InterPro" id="IPR002539">
    <property type="entry name" value="MaoC-like_dom"/>
</dbReference>
<name>A0AAE0GYN8_9CHLO</name>
<dbReference type="EMBL" id="LGRX02001216">
    <property type="protein sequence ID" value="KAK3286572.1"/>
    <property type="molecule type" value="Genomic_DNA"/>
</dbReference>
<dbReference type="Gene3D" id="3.10.129.10">
    <property type="entry name" value="Hotdog Thioesterase"/>
    <property type="match status" value="1"/>
</dbReference>
<dbReference type="GO" id="GO:0044594">
    <property type="term" value="F:17-beta-hydroxysteroid dehydrogenase (NAD+) activity"/>
    <property type="evidence" value="ECO:0007669"/>
    <property type="project" value="TreeGrafter"/>
</dbReference>
<dbReference type="EMBL" id="LGRX02001216">
    <property type="protein sequence ID" value="KAK3286635.1"/>
    <property type="molecule type" value="Genomic_DNA"/>
</dbReference>
<dbReference type="SUPFAM" id="SSF54637">
    <property type="entry name" value="Thioesterase/thiol ester dehydrase-isomerase"/>
    <property type="match status" value="2"/>
</dbReference>
<feature type="domain" description="Peroxisomal multifunctional enzyme type 2-like N-terminal" evidence="2">
    <location>
        <begin position="22"/>
        <end position="141"/>
    </location>
</feature>
<dbReference type="PANTHER" id="PTHR13078">
    <property type="entry name" value="PEROXISOMAL MULTIFUNCTIONAL ENZYME TYPE 2-RELATED"/>
    <property type="match status" value="1"/>
</dbReference>
<organism evidence="4 5">
    <name type="scientific">Cymbomonas tetramitiformis</name>
    <dbReference type="NCBI Taxonomy" id="36881"/>
    <lineage>
        <taxon>Eukaryota</taxon>
        <taxon>Viridiplantae</taxon>
        <taxon>Chlorophyta</taxon>
        <taxon>Pyramimonadophyceae</taxon>
        <taxon>Pyramimonadales</taxon>
        <taxon>Pyramimonadaceae</taxon>
        <taxon>Cymbomonas</taxon>
    </lineage>
</organism>
<evidence type="ECO:0000259" key="1">
    <source>
        <dbReference type="Pfam" id="PF01575"/>
    </source>
</evidence>
<gene>
    <name evidence="3" type="ORF">CYMTET_5798</name>
    <name evidence="4" type="ORF">CYMTET_5861</name>
</gene>
<evidence type="ECO:0008006" key="6">
    <source>
        <dbReference type="Google" id="ProtNLM"/>
    </source>
</evidence>
<evidence type="ECO:0000313" key="5">
    <source>
        <dbReference type="Proteomes" id="UP001190700"/>
    </source>
</evidence>
<evidence type="ECO:0000259" key="2">
    <source>
        <dbReference type="Pfam" id="PF22622"/>
    </source>
</evidence>
<dbReference type="PANTHER" id="PTHR13078:SF56">
    <property type="entry name" value="PEROXISOMAL MULTIFUNCTIONAL ENZYME TYPE 2"/>
    <property type="match status" value="1"/>
</dbReference>
<feature type="domain" description="MaoC-like" evidence="1">
    <location>
        <begin position="159"/>
        <end position="268"/>
    </location>
</feature>
<accession>A0AAE0GYN8</accession>
<dbReference type="Pfam" id="PF22622">
    <property type="entry name" value="MFE-2_hydrat-2_N"/>
    <property type="match status" value="1"/>
</dbReference>
<dbReference type="InterPro" id="IPR054357">
    <property type="entry name" value="MFE-2_N"/>
</dbReference>
<evidence type="ECO:0000313" key="3">
    <source>
        <dbReference type="EMBL" id="KAK3286572.1"/>
    </source>
</evidence>
<dbReference type="Pfam" id="PF01575">
    <property type="entry name" value="MaoC_dehydratas"/>
    <property type="match status" value="1"/>
</dbReference>
<reference evidence="4" key="2">
    <citation type="submission" date="2023-06" db="EMBL/GenBank/DDBJ databases">
        <title>Long-read-based genome assembly of the green algal bacterivore Cymbomonas tetramitiformis.</title>
        <authorList>
            <person name="Gyaltshen Y."/>
            <person name="Rozenberg A."/>
            <person name="Paasch A."/>
            <person name="Burns J.A."/>
            <person name="Warring S."/>
            <person name="Larson R."/>
            <person name="Maurer-Alcala X."/>
            <person name="Dacks J."/>
            <person name="Kim E."/>
        </authorList>
    </citation>
    <scope>NUCLEOTIDE SEQUENCE</scope>
    <source>
        <strain evidence="4">PLY_AMNH</strain>
    </source>
</reference>
<dbReference type="GO" id="GO:0006635">
    <property type="term" value="P:fatty acid beta-oxidation"/>
    <property type="evidence" value="ECO:0007669"/>
    <property type="project" value="TreeGrafter"/>
</dbReference>
<dbReference type="InterPro" id="IPR029069">
    <property type="entry name" value="HotDog_dom_sf"/>
</dbReference>
<dbReference type="Proteomes" id="UP001190700">
    <property type="component" value="Unassembled WGS sequence"/>
</dbReference>
<dbReference type="GO" id="GO:0004300">
    <property type="term" value="F:enoyl-CoA hydratase activity"/>
    <property type="evidence" value="ECO:0007669"/>
    <property type="project" value="TreeGrafter"/>
</dbReference>